<organism evidence="1">
    <name type="scientific">Culex pipiens</name>
    <name type="common">House mosquito</name>
    <dbReference type="NCBI Taxonomy" id="7175"/>
    <lineage>
        <taxon>Eukaryota</taxon>
        <taxon>Metazoa</taxon>
        <taxon>Ecdysozoa</taxon>
        <taxon>Arthropoda</taxon>
        <taxon>Hexapoda</taxon>
        <taxon>Insecta</taxon>
        <taxon>Pterygota</taxon>
        <taxon>Neoptera</taxon>
        <taxon>Endopterygota</taxon>
        <taxon>Diptera</taxon>
        <taxon>Nematocera</taxon>
        <taxon>Culicoidea</taxon>
        <taxon>Culicidae</taxon>
        <taxon>Culicinae</taxon>
        <taxon>Culicini</taxon>
        <taxon>Culex</taxon>
        <taxon>Culex</taxon>
    </lineage>
</organism>
<reference evidence="1" key="1">
    <citation type="submission" date="2021-05" db="EMBL/GenBank/DDBJ databases">
        <authorList>
            <person name="Alioto T."/>
            <person name="Alioto T."/>
            <person name="Gomez Garrido J."/>
        </authorList>
    </citation>
    <scope>NUCLEOTIDE SEQUENCE</scope>
</reference>
<evidence type="ECO:0000313" key="1">
    <source>
        <dbReference type="EMBL" id="CAG6472264.1"/>
    </source>
</evidence>
<proteinExistence type="predicted"/>
<sequence>MLSCFFWNSGRSLSRRPRRAFSWQSLSGVFAAAGKCGSGSALVRRVEESNCADFGKLCWSRRNVFWWSSIRRFAGNCSVTCVRASPSVSARWESCWSALVEAVGINSTSGCVPLSSRTTIDSGLSTETRLASGMS</sequence>
<dbReference type="EMBL" id="HBUE01069705">
    <property type="protein sequence ID" value="CAG6472264.1"/>
    <property type="molecule type" value="Transcribed_RNA"/>
</dbReference>
<accession>A0A8D8BDX6</accession>
<dbReference type="AlphaFoldDB" id="A0A8D8BDX6"/>
<protein>
    <submittedName>
        <fullName evidence="1">(northern house mosquito) hypothetical protein</fullName>
    </submittedName>
</protein>
<name>A0A8D8BDX6_CULPI</name>